<name>A0A8X7SFD6_BRACI</name>
<evidence type="ECO:0000313" key="2">
    <source>
        <dbReference type="EMBL" id="KAG2305007.1"/>
    </source>
</evidence>
<evidence type="ECO:0000313" key="3">
    <source>
        <dbReference type="Proteomes" id="UP000886595"/>
    </source>
</evidence>
<comment type="caution">
    <text evidence="2">The sequence shown here is derived from an EMBL/GenBank/DDBJ whole genome shotgun (WGS) entry which is preliminary data.</text>
</comment>
<sequence>MGNLVRIVVGEWERVGPGVLRFNRDFTRPAHDIVIRESDAHMTVVEMIRENYKLSKLIQPLVSVLLTYEFPYIGRERGDYTSPPIEIKTERDFVDFMSMRIDVAWVELYREAVLREICTPEELEVLRRASRILAEEVTDDNETGENCSESTDGSSALPITIAMPRTEGRVTGERELLL</sequence>
<feature type="compositionally biased region" description="Polar residues" evidence="1">
    <location>
        <begin position="144"/>
        <end position="154"/>
    </location>
</feature>
<reference evidence="2 3" key="1">
    <citation type="submission" date="2020-02" db="EMBL/GenBank/DDBJ databases">
        <authorList>
            <person name="Ma Q."/>
            <person name="Huang Y."/>
            <person name="Song X."/>
            <person name="Pei D."/>
        </authorList>
    </citation>
    <scope>NUCLEOTIDE SEQUENCE [LARGE SCALE GENOMIC DNA]</scope>
    <source>
        <strain evidence="2">Sxm20200214</strain>
        <tissue evidence="2">Leaf</tissue>
    </source>
</reference>
<dbReference type="Proteomes" id="UP000886595">
    <property type="component" value="Unassembled WGS sequence"/>
</dbReference>
<keyword evidence="3" id="KW-1185">Reference proteome</keyword>
<dbReference type="AlphaFoldDB" id="A0A8X7SFD6"/>
<evidence type="ECO:0000256" key="1">
    <source>
        <dbReference type="SAM" id="MobiDB-lite"/>
    </source>
</evidence>
<proteinExistence type="predicted"/>
<accession>A0A8X7SFD6</accession>
<dbReference type="EMBL" id="JAAMPC010000007">
    <property type="protein sequence ID" value="KAG2305007.1"/>
    <property type="molecule type" value="Genomic_DNA"/>
</dbReference>
<gene>
    <name evidence="2" type="ORF">Bca52824_033658</name>
</gene>
<feature type="region of interest" description="Disordered" evidence="1">
    <location>
        <begin position="137"/>
        <end position="157"/>
    </location>
</feature>
<protein>
    <submittedName>
        <fullName evidence="2">Uncharacterized protein</fullName>
    </submittedName>
</protein>
<organism evidence="2 3">
    <name type="scientific">Brassica carinata</name>
    <name type="common">Ethiopian mustard</name>
    <name type="synonym">Abyssinian cabbage</name>
    <dbReference type="NCBI Taxonomy" id="52824"/>
    <lineage>
        <taxon>Eukaryota</taxon>
        <taxon>Viridiplantae</taxon>
        <taxon>Streptophyta</taxon>
        <taxon>Embryophyta</taxon>
        <taxon>Tracheophyta</taxon>
        <taxon>Spermatophyta</taxon>
        <taxon>Magnoliopsida</taxon>
        <taxon>eudicotyledons</taxon>
        <taxon>Gunneridae</taxon>
        <taxon>Pentapetalae</taxon>
        <taxon>rosids</taxon>
        <taxon>malvids</taxon>
        <taxon>Brassicales</taxon>
        <taxon>Brassicaceae</taxon>
        <taxon>Brassiceae</taxon>
        <taxon>Brassica</taxon>
    </lineage>
</organism>